<reference evidence="1" key="2">
    <citation type="journal article" date="2016" name="Front. Microbiol.">
        <title>The Regulatory Protein RosR Affects Rhizobium leguminosarum bv. trifolii Protein Profiles, Cell Surface Properties, and Symbiosis with Clover.</title>
        <authorList>
            <person name="Rachwal K."/>
            <person name="Boguszewska A."/>
            <person name="Kopcinska J."/>
            <person name="Karas M."/>
            <person name="Tchorzewski M."/>
            <person name="Janczarek M."/>
        </authorList>
    </citation>
    <scope>NUCLEOTIDE SEQUENCE</scope>
    <source>
        <strain evidence="1">Rt24.2</strain>
    </source>
</reference>
<protein>
    <submittedName>
        <fullName evidence="1">Uncharacterized protein</fullName>
    </submittedName>
</protein>
<name>A0A1C9HUD5_RHILT</name>
<accession>A0A1C9HUD5</accession>
<proteinExistence type="predicted"/>
<organism evidence="1">
    <name type="scientific">Rhizobium leguminosarum bv. trifolii</name>
    <dbReference type="NCBI Taxonomy" id="386"/>
    <lineage>
        <taxon>Bacteria</taxon>
        <taxon>Pseudomonadati</taxon>
        <taxon>Pseudomonadota</taxon>
        <taxon>Alphaproteobacteria</taxon>
        <taxon>Hyphomicrobiales</taxon>
        <taxon>Rhizobiaceae</taxon>
        <taxon>Rhizobium/Agrobacterium group</taxon>
        <taxon>Rhizobium</taxon>
    </lineage>
</organism>
<reference evidence="1" key="1">
    <citation type="journal article" date="2015" name="BMC Genomics">
        <title>Transcriptome profiling of a Rhizobium leguminosarum bv. trifolii rosR mutant reveals the role of the transcriptional regulator RosR in motility, synthesis of cell-surface components, and other cellular processes.</title>
        <authorList>
            <person name="Rachwal K."/>
            <person name="Matczynska E."/>
            <person name="Janczarek M."/>
        </authorList>
    </citation>
    <scope>NUCLEOTIDE SEQUENCE</scope>
    <source>
        <strain evidence="1">Rt24.2</strain>
    </source>
</reference>
<evidence type="ECO:0000313" key="1">
    <source>
        <dbReference type="EMBL" id="AOO90294.1"/>
    </source>
</evidence>
<sequence>MSDEILWLSNRVKSLNYALDSLDLSRPGFDGFFEKRQEGYADLAAEAMDLIERMLEKFGLTLPTKPDYYRQREGIAEPDPTWVPSASPSRLASKIHLLDKRHH</sequence>
<dbReference type="AlphaFoldDB" id="A0A1C9HUD5"/>
<dbReference type="EMBL" id="KX487930">
    <property type="protein sequence ID" value="AOO90294.1"/>
    <property type="molecule type" value="Genomic_DNA"/>
</dbReference>